<keyword evidence="2" id="KW-1185">Reference proteome</keyword>
<accession>A0ABV6K3I3</accession>
<reference evidence="1 2" key="1">
    <citation type="submission" date="2024-09" db="EMBL/GenBank/DDBJ databases">
        <authorList>
            <person name="Sun Q."/>
            <person name="Mori K."/>
        </authorList>
    </citation>
    <scope>NUCLEOTIDE SEQUENCE [LARGE SCALE GENOMIC DNA]</scope>
    <source>
        <strain evidence="1 2">TBRC 4575</strain>
    </source>
</reference>
<organism evidence="1 2">
    <name type="scientific">Lactiplantibacillus plajomi</name>
    <dbReference type="NCBI Taxonomy" id="1457217"/>
    <lineage>
        <taxon>Bacteria</taxon>
        <taxon>Bacillati</taxon>
        <taxon>Bacillota</taxon>
        <taxon>Bacilli</taxon>
        <taxon>Lactobacillales</taxon>
        <taxon>Lactobacillaceae</taxon>
        <taxon>Lactiplantibacillus</taxon>
    </lineage>
</organism>
<evidence type="ECO:0000313" key="2">
    <source>
        <dbReference type="Proteomes" id="UP001589855"/>
    </source>
</evidence>
<dbReference type="RefSeq" id="WP_137645440.1">
    <property type="nucleotide sequence ID" value="NZ_BAABRM010000047.1"/>
</dbReference>
<sequence length="68" mass="7815">MIAIKRQRRVALWLVPLMTVLVILALVLVHRSQGWQFVILLIGLILVDQCRPGRALNHLVVHLSTRKK</sequence>
<proteinExistence type="predicted"/>
<dbReference type="Proteomes" id="UP001589855">
    <property type="component" value="Unassembled WGS sequence"/>
</dbReference>
<evidence type="ECO:0000313" key="1">
    <source>
        <dbReference type="EMBL" id="MFC0424014.1"/>
    </source>
</evidence>
<protein>
    <submittedName>
        <fullName evidence="1">Uncharacterized protein</fullName>
    </submittedName>
</protein>
<name>A0ABV6K3I3_9LACO</name>
<dbReference type="EMBL" id="JBHLUK010000065">
    <property type="protein sequence ID" value="MFC0424014.1"/>
    <property type="molecule type" value="Genomic_DNA"/>
</dbReference>
<comment type="caution">
    <text evidence="1">The sequence shown here is derived from an EMBL/GenBank/DDBJ whole genome shotgun (WGS) entry which is preliminary data.</text>
</comment>
<gene>
    <name evidence="1" type="ORF">ACFFGS_07780</name>
</gene>